<keyword evidence="6 7" id="KW-0503">Monooxygenase</keyword>
<dbReference type="InterPro" id="IPR002397">
    <property type="entry name" value="Cyt_P450_B"/>
</dbReference>
<dbReference type="GO" id="GO:0005506">
    <property type="term" value="F:iron ion binding"/>
    <property type="evidence" value="ECO:0007669"/>
    <property type="project" value="InterPro"/>
</dbReference>
<keyword evidence="3 7" id="KW-0479">Metal-binding</keyword>
<protein>
    <submittedName>
        <fullName evidence="8">Cytochrome P450</fullName>
    </submittedName>
</protein>
<evidence type="ECO:0000313" key="9">
    <source>
        <dbReference type="Proteomes" id="UP000509418"/>
    </source>
</evidence>
<evidence type="ECO:0000256" key="6">
    <source>
        <dbReference type="ARBA" id="ARBA00023033"/>
    </source>
</evidence>
<dbReference type="Pfam" id="PF00067">
    <property type="entry name" value="p450"/>
    <property type="match status" value="1"/>
</dbReference>
<keyword evidence="5 7" id="KW-0408">Iron</keyword>
<name>A0A7H8TLF2_STRCX</name>
<evidence type="ECO:0000256" key="7">
    <source>
        <dbReference type="RuleBase" id="RU000461"/>
    </source>
</evidence>
<dbReference type="PROSITE" id="PS00086">
    <property type="entry name" value="CYTOCHROME_P450"/>
    <property type="match status" value="1"/>
</dbReference>
<comment type="similarity">
    <text evidence="1 7">Belongs to the cytochrome P450 family.</text>
</comment>
<dbReference type="PANTHER" id="PTHR46696">
    <property type="entry name" value="P450, PUTATIVE (EUROFUNG)-RELATED"/>
    <property type="match status" value="1"/>
</dbReference>
<dbReference type="InterPro" id="IPR036396">
    <property type="entry name" value="Cyt_P450_sf"/>
</dbReference>
<dbReference type="PRINTS" id="PR00385">
    <property type="entry name" value="P450"/>
</dbReference>
<dbReference type="GO" id="GO:0004497">
    <property type="term" value="F:monooxygenase activity"/>
    <property type="evidence" value="ECO:0007669"/>
    <property type="project" value="UniProtKB-KW"/>
</dbReference>
<accession>A0A7H8TLF2</accession>
<dbReference type="Proteomes" id="UP000509418">
    <property type="component" value="Chromosome"/>
</dbReference>
<dbReference type="PANTHER" id="PTHR46696:SF1">
    <property type="entry name" value="CYTOCHROME P450 YJIB-RELATED"/>
    <property type="match status" value="1"/>
</dbReference>
<evidence type="ECO:0000256" key="3">
    <source>
        <dbReference type="ARBA" id="ARBA00022723"/>
    </source>
</evidence>
<keyword evidence="4 7" id="KW-0560">Oxidoreductase</keyword>
<evidence type="ECO:0000256" key="2">
    <source>
        <dbReference type="ARBA" id="ARBA00022617"/>
    </source>
</evidence>
<dbReference type="InterPro" id="IPR001128">
    <property type="entry name" value="Cyt_P450"/>
</dbReference>
<dbReference type="FunFam" id="1.10.630.10:FF:000018">
    <property type="entry name" value="Cytochrome P450 monooxygenase"/>
    <property type="match status" value="1"/>
</dbReference>
<gene>
    <name evidence="8" type="ORF">HUT05_44750</name>
</gene>
<proteinExistence type="inferred from homology"/>
<keyword evidence="9" id="KW-1185">Reference proteome</keyword>
<evidence type="ECO:0000256" key="1">
    <source>
        <dbReference type="ARBA" id="ARBA00010617"/>
    </source>
</evidence>
<evidence type="ECO:0000256" key="5">
    <source>
        <dbReference type="ARBA" id="ARBA00023004"/>
    </source>
</evidence>
<sequence length="406" mass="44581">MTAPAPTGSCPHLDLHPGPGLHQRLAAFREHAPVVQVTLHGRVPAWLLTRAADVERALTDPRLASDDRWLHSAPGQDEGRSSVKVSLMGLDGAEHTRLRHILARPFTPRNIESFRPRVQALTDELVDRIERQPTADLIQDLALPLPLHVICDILGIPPDDRDPVHQLTRRILAPESDPQAREDTRDRLRDYLGTHSRHHVVTGIGAHHGDLTTSELTDAGLLLLMAGHETTTALIGSILRTLLERPAHYQALTHDPSLIPRAVDEISRLHGPVALGVTRYSTVDLTISGTRIPAGQRVLLSLGAADRDPARWTDPDRPDLARRSRARVLAFGQGPHYCLGAGLARMEAQIALATLTRRVPHLALAEHMGTLEQPGIFHGPARLPVRLHATPQPTLPTTESQMADFR</sequence>
<dbReference type="RefSeq" id="WP_176578466.1">
    <property type="nucleotide sequence ID" value="NZ_CBDRGH010000022.1"/>
</dbReference>
<dbReference type="InterPro" id="IPR017972">
    <property type="entry name" value="Cyt_P450_CS"/>
</dbReference>
<dbReference type="GO" id="GO:0020037">
    <property type="term" value="F:heme binding"/>
    <property type="evidence" value="ECO:0007669"/>
    <property type="project" value="InterPro"/>
</dbReference>
<dbReference type="SUPFAM" id="SSF48264">
    <property type="entry name" value="Cytochrome P450"/>
    <property type="match status" value="1"/>
</dbReference>
<keyword evidence="2 7" id="KW-0349">Heme</keyword>
<dbReference type="PRINTS" id="PR00359">
    <property type="entry name" value="BP450"/>
</dbReference>
<evidence type="ECO:0000256" key="4">
    <source>
        <dbReference type="ARBA" id="ARBA00023002"/>
    </source>
</evidence>
<reference evidence="8 9" key="1">
    <citation type="submission" date="2020-06" db="EMBL/GenBank/DDBJ databases">
        <title>Genome mining for natural products.</title>
        <authorList>
            <person name="Zhang B."/>
            <person name="Shi J."/>
            <person name="Ge H."/>
        </authorList>
    </citation>
    <scope>NUCLEOTIDE SEQUENCE [LARGE SCALE GENOMIC DNA]</scope>
    <source>
        <strain evidence="8 9">NA02069</strain>
    </source>
</reference>
<dbReference type="AlphaFoldDB" id="A0A7H8TLF2"/>
<evidence type="ECO:0000313" key="8">
    <source>
        <dbReference type="EMBL" id="QKZ23852.1"/>
    </source>
</evidence>
<organism evidence="8 9">
    <name type="scientific">Streptomyces chartreusis</name>
    <dbReference type="NCBI Taxonomy" id="1969"/>
    <lineage>
        <taxon>Bacteria</taxon>
        <taxon>Bacillati</taxon>
        <taxon>Actinomycetota</taxon>
        <taxon>Actinomycetes</taxon>
        <taxon>Kitasatosporales</taxon>
        <taxon>Streptomycetaceae</taxon>
        <taxon>Streptomyces</taxon>
    </lineage>
</organism>
<dbReference type="EMBL" id="CP056041">
    <property type="protein sequence ID" value="QKZ23852.1"/>
    <property type="molecule type" value="Genomic_DNA"/>
</dbReference>
<dbReference type="GO" id="GO:0016705">
    <property type="term" value="F:oxidoreductase activity, acting on paired donors, with incorporation or reduction of molecular oxygen"/>
    <property type="evidence" value="ECO:0007669"/>
    <property type="project" value="InterPro"/>
</dbReference>
<dbReference type="Gene3D" id="1.10.630.10">
    <property type="entry name" value="Cytochrome P450"/>
    <property type="match status" value="1"/>
</dbReference>